<feature type="domain" description="YhfX-like C-terminal" evidence="2">
    <location>
        <begin position="278"/>
        <end position="373"/>
    </location>
</feature>
<name>A0ABS6F262_9CLOT</name>
<dbReference type="Proteomes" id="UP000736583">
    <property type="component" value="Unassembled WGS sequence"/>
</dbReference>
<accession>A0ABS6F262</accession>
<sequence>MFLEKTIERNPNLIKTAFHLHKKGLISPDTYVLDYDMILENALMMKKEADKYGVKLYFMGKQIGRNPLISKALIDMGFEGAVAVDYKDAKRHIENGIKLGHVGHLVQIPRADMEIILSSRPETISIYSIEKAKEISEVAVKLGIIQNITLRVIAKGDMLYPAQYGGFYLEELEDAVNSIKNLPNINIYGLTSFPCFLYDDKDKRIKETHNVETVLKAKEILKNIDINIEQLNLPSASCTESIKLIKSFGGTHAEPGHGITGTTPYHSDYDSFEKPAMVYVSEVSHNLNSESYCYGGGYYRRSNLKKALVGNSLEDSKLVNVQEPSLESIDYYFTLEENTKVSDTVIMAFRTQIFVTRSDVAIVKGISTGNPEIIGIYDSQGVKIK</sequence>
<gene>
    <name evidence="3" type="ORF">KQI89_12645</name>
</gene>
<evidence type="ECO:0000313" key="3">
    <source>
        <dbReference type="EMBL" id="MBU5592606.1"/>
    </source>
</evidence>
<reference evidence="3 4" key="1">
    <citation type="submission" date="2021-06" db="EMBL/GenBank/DDBJ databases">
        <authorList>
            <person name="Sun Q."/>
            <person name="Li D."/>
        </authorList>
    </citation>
    <scope>NUCLEOTIDE SEQUENCE [LARGE SCALE GENOMIC DNA]</scope>
    <source>
        <strain evidence="3 4">MSJ-4</strain>
    </source>
</reference>
<proteinExistence type="predicted"/>
<dbReference type="RefSeq" id="WP_216457363.1">
    <property type="nucleotide sequence ID" value="NZ_JAHLQL010000004.1"/>
</dbReference>
<protein>
    <submittedName>
        <fullName evidence="3">YhfX family PLP-dependent enzyme</fullName>
    </submittedName>
</protein>
<evidence type="ECO:0000313" key="4">
    <source>
        <dbReference type="Proteomes" id="UP000736583"/>
    </source>
</evidence>
<dbReference type="CDD" id="cd06811">
    <property type="entry name" value="PLPDE_III_yhfX_like"/>
    <property type="match status" value="1"/>
</dbReference>
<dbReference type="Pfam" id="PF01168">
    <property type="entry name" value="Ala_racemase_N"/>
    <property type="match status" value="1"/>
</dbReference>
<comment type="caution">
    <text evidence="3">The sequence shown here is derived from an EMBL/GenBank/DDBJ whole genome shotgun (WGS) entry which is preliminary data.</text>
</comment>
<dbReference type="InterPro" id="IPR048449">
    <property type="entry name" value="YhfX-like_C"/>
</dbReference>
<feature type="domain" description="Alanine racemase N-terminal" evidence="1">
    <location>
        <begin position="34"/>
        <end position="264"/>
    </location>
</feature>
<organism evidence="3 4">
    <name type="scientific">Clostridium simiarum</name>
    <dbReference type="NCBI Taxonomy" id="2841506"/>
    <lineage>
        <taxon>Bacteria</taxon>
        <taxon>Bacillati</taxon>
        <taxon>Bacillota</taxon>
        <taxon>Clostridia</taxon>
        <taxon>Eubacteriales</taxon>
        <taxon>Clostridiaceae</taxon>
        <taxon>Clostridium</taxon>
    </lineage>
</organism>
<keyword evidence="4" id="KW-1185">Reference proteome</keyword>
<evidence type="ECO:0000259" key="1">
    <source>
        <dbReference type="Pfam" id="PF01168"/>
    </source>
</evidence>
<dbReference type="Pfam" id="PF21279">
    <property type="entry name" value="YhfX-like_C"/>
    <property type="match status" value="1"/>
</dbReference>
<dbReference type="InterPro" id="IPR001608">
    <property type="entry name" value="Ala_racemase_N"/>
</dbReference>
<evidence type="ECO:0000259" key="2">
    <source>
        <dbReference type="Pfam" id="PF21279"/>
    </source>
</evidence>
<dbReference type="EMBL" id="JAHLQL010000004">
    <property type="protein sequence ID" value="MBU5592606.1"/>
    <property type="molecule type" value="Genomic_DNA"/>
</dbReference>